<comment type="subcellular location">
    <subcellularLocation>
        <location evidence="1">Cytoplasm</location>
        <location evidence="1">Cytoskeleton</location>
    </subcellularLocation>
</comment>
<evidence type="ECO:0000313" key="9">
    <source>
        <dbReference type="Proteomes" id="UP000053105"/>
    </source>
</evidence>
<dbReference type="PANTHER" id="PTHR45870">
    <property type="entry name" value="TUBULIN MONOGLYCYLASE TTLL3"/>
    <property type="match status" value="1"/>
</dbReference>
<organism evidence="8 9">
    <name type="scientific">Melipona quadrifasciata</name>
    <dbReference type="NCBI Taxonomy" id="166423"/>
    <lineage>
        <taxon>Eukaryota</taxon>
        <taxon>Metazoa</taxon>
        <taxon>Ecdysozoa</taxon>
        <taxon>Arthropoda</taxon>
        <taxon>Hexapoda</taxon>
        <taxon>Insecta</taxon>
        <taxon>Pterygota</taxon>
        <taxon>Neoptera</taxon>
        <taxon>Endopterygota</taxon>
        <taxon>Hymenoptera</taxon>
        <taxon>Apocrita</taxon>
        <taxon>Aculeata</taxon>
        <taxon>Apoidea</taxon>
        <taxon>Anthophila</taxon>
        <taxon>Apidae</taxon>
        <taxon>Melipona</taxon>
    </lineage>
</organism>
<dbReference type="GO" id="GO:0015630">
    <property type="term" value="C:microtubule cytoskeleton"/>
    <property type="evidence" value="ECO:0007669"/>
    <property type="project" value="TreeGrafter"/>
</dbReference>
<keyword evidence="3" id="KW-0436">Ligase</keyword>
<dbReference type="OrthoDB" id="202825at2759"/>
<dbReference type="PROSITE" id="PS51221">
    <property type="entry name" value="TTL"/>
    <property type="match status" value="2"/>
</dbReference>
<evidence type="ECO:0000256" key="2">
    <source>
        <dbReference type="ARBA" id="ARBA00022490"/>
    </source>
</evidence>
<keyword evidence="4" id="KW-0547">Nucleotide-binding</keyword>
<dbReference type="GO" id="GO:0005524">
    <property type="term" value="F:ATP binding"/>
    <property type="evidence" value="ECO:0007669"/>
    <property type="project" value="UniProtKB-KW"/>
</dbReference>
<feature type="region of interest" description="Disordered" evidence="7">
    <location>
        <begin position="978"/>
        <end position="1012"/>
    </location>
</feature>
<evidence type="ECO:0000256" key="6">
    <source>
        <dbReference type="ARBA" id="ARBA00023212"/>
    </source>
</evidence>
<evidence type="ECO:0000313" key="8">
    <source>
        <dbReference type="EMBL" id="KOX80565.1"/>
    </source>
</evidence>
<dbReference type="GO" id="GO:0070736">
    <property type="term" value="F:protein-glycine ligase activity, initiating"/>
    <property type="evidence" value="ECO:0007669"/>
    <property type="project" value="TreeGrafter"/>
</dbReference>
<dbReference type="PANTHER" id="PTHR45870:SF2">
    <property type="entry name" value="TUBULIN MONOGLYCYLASE TTLL3"/>
    <property type="match status" value="1"/>
</dbReference>
<evidence type="ECO:0000256" key="3">
    <source>
        <dbReference type="ARBA" id="ARBA00022598"/>
    </source>
</evidence>
<evidence type="ECO:0000256" key="1">
    <source>
        <dbReference type="ARBA" id="ARBA00004245"/>
    </source>
</evidence>
<keyword evidence="9" id="KW-1185">Reference proteome</keyword>
<sequence length="1648" mass="189595">MKANDEALSNLEPTSTDKANKNEEDPVVHESLDLIDKSTPDIDVSDTKVIQENLQFSSELPPTLHERFMRIKQMVKDAVAAHHTFMIYGRSRVIRECMLKRGWCEKFFTKNAEQHLNVDASPVVLLAGTGDLKDQQSEHQLISRMLTNHTVDFLWNTGSDWPGWPAQENKTTIFNRYCRAGFTSKVGLCSNVRQMHWYYEAGVANTLFPRCYNLCQGDQMHAFIEDFRFTACLGLLKWLVSKINDEGESAVRAPTGTVPLKALEFAIKRCSDYISAQSHEDIDQEVERIWAHQWDQFISWYYQIVHGQALFNRNNVPFQKFFLASKHILKKMKKYWPQIDMDGVMNVWIMKPGNKSRGRGIVLLNKLEDVMAKMNPSNKSDTRYVIQKYIERPLLIHSTKFDIRQWFIITCAQPLTLWIYKESYLRFCSQKFSLTDFHESIHLCNHAIQCKYTNCGDRNPALPSDNMWDATTFKEFLKSQGHDKAWDDIIYPGMKQGLVGSLLASQEAMDRRKNSFELYGADFMVMDDFSVWLIEINSHPDMSYSSKVTTRLCRQVLEDTIKVVIDHREDKSADTGQFELAYKQRMPSCQPYLGAALSLQGTRITTCGKKSILNSQESKVSLVSKSPMTCLTKKKSTVHNQIGPVIVDLIEELEIQLDQEFYAYYKMDSPKLRQALPTSAPTKPLITAVLIDKQESTVKSAPVSSPMPNVKSKSPTSIQEKIGNTQRNIVRVPRKSHTLSGTSSNRTESSLIKQSLVSKIMAFQKQSTKLAPKIEKPLKPSNDKVIKTVVQEAIKKYNKSDLLSTTASETPTLPSLLSTTNKIDQTFRNDTSPPSGKNSISFILSNTCTDLESEFDEPVNAAPCQPTNFSNPCTNDDHIFKPDERAPDAARRMFDQTLYICSNGNPELRLKKRSIRRDVENASARDAQLTKKTNCFREKHNLKSKHCRMRFDTSRFLGKCEKQMAFKDKMFLEGERMGSNRNVHSDSNHGFPDIRENNQNSENAERTLEGPNDVKTITTRKWQITLTSADCTIEEHCQGWQIYSKDRKEIGEESKIVLRVTDSTMIANVEPVRTANAEILCNRDDLDDLLEKEKKENVNTHGKIILREYLRLLSTEEAKINFILKVLTKAVNEHKVFAIYGVFPPLRKPLGKRGWIEKRFIRRMLSMSPEISEAGLETIEKLLRYPANFVWYTNKRAPVRTEEKTIINKFSGCYFTSKVDMCNNLENISWFYETGVSNVQFPRCYNVYQPAQIEEFVRDFYITACTGILKWFLFLATIAGPNAVWSQDGTIPIKAISFALERCAEYISVCAHEDIDGQDYKEISISDWNQFLFWHEQLLHRRGILEKNDDIDIEELLRFIASTMKEMTQCRDQSQIDGMRNVWIIKPGDKSLGKGIVLKSSLQEILSKINQATKECTQYVVQKYIERPLLVHKTKVDIRQWFLITSTQPLVVWMYKDILLRFASRDFTLDNFHESIHLCNTTVQLKYRKTVGENAQIPSELHWNLQNFKEYLKNTDRESAWEQLIKPGIKQNLIGALLASQENMVNRKNSFQLYGADFLIMDDLSVWLIEINTNPRLHPPSSTVTEKLYPEIIEDTIKVIIDRRKNKKAARGKFECIFKQRNPFYGNVLGKGVSLGIRGKALLSPRKW</sequence>
<feature type="region of interest" description="Disordered" evidence="7">
    <location>
        <begin position="697"/>
        <end position="720"/>
    </location>
</feature>
<accession>A0A0M9AAH7</accession>
<evidence type="ECO:0000256" key="7">
    <source>
        <dbReference type="SAM" id="MobiDB-lite"/>
    </source>
</evidence>
<dbReference type="FunFam" id="3.30.470.20:FF:000032">
    <property type="entry name" value="tubulin monoglycylase TTLL3 isoform X2"/>
    <property type="match status" value="1"/>
</dbReference>
<dbReference type="SUPFAM" id="SSF56059">
    <property type="entry name" value="Glutathione synthetase ATP-binding domain-like"/>
    <property type="match status" value="2"/>
</dbReference>
<feature type="region of interest" description="Disordered" evidence="7">
    <location>
        <begin position="1"/>
        <end position="27"/>
    </location>
</feature>
<feature type="compositionally biased region" description="Basic and acidic residues" evidence="7">
    <location>
        <begin position="18"/>
        <end position="27"/>
    </location>
</feature>
<evidence type="ECO:0000256" key="5">
    <source>
        <dbReference type="ARBA" id="ARBA00022840"/>
    </source>
</evidence>
<dbReference type="EMBL" id="KQ435700">
    <property type="protein sequence ID" value="KOX80565.1"/>
    <property type="molecule type" value="Genomic_DNA"/>
</dbReference>
<dbReference type="GO" id="GO:0060271">
    <property type="term" value="P:cilium assembly"/>
    <property type="evidence" value="ECO:0007669"/>
    <property type="project" value="TreeGrafter"/>
</dbReference>
<gene>
    <name evidence="8" type="ORF">WN51_13049</name>
</gene>
<dbReference type="STRING" id="166423.A0A0M9AAH7"/>
<keyword evidence="5" id="KW-0067">ATP-binding</keyword>
<dbReference type="Pfam" id="PF03133">
    <property type="entry name" value="TTL"/>
    <property type="match status" value="2"/>
</dbReference>
<keyword evidence="2" id="KW-0963">Cytoplasm</keyword>
<reference evidence="8 9" key="1">
    <citation type="submission" date="2015-07" db="EMBL/GenBank/DDBJ databases">
        <title>The genome of Melipona quadrifasciata.</title>
        <authorList>
            <person name="Pan H."/>
            <person name="Kapheim K."/>
        </authorList>
    </citation>
    <scope>NUCLEOTIDE SEQUENCE [LARGE SCALE GENOMIC DNA]</scope>
    <source>
        <strain evidence="8">0111107301</strain>
        <tissue evidence="8">Whole body</tissue>
    </source>
</reference>
<dbReference type="GO" id="GO:0005930">
    <property type="term" value="C:axoneme"/>
    <property type="evidence" value="ECO:0007669"/>
    <property type="project" value="TreeGrafter"/>
</dbReference>
<dbReference type="Proteomes" id="UP000053105">
    <property type="component" value="Unassembled WGS sequence"/>
</dbReference>
<dbReference type="GO" id="GO:0003341">
    <property type="term" value="P:cilium movement"/>
    <property type="evidence" value="ECO:0007669"/>
    <property type="project" value="TreeGrafter"/>
</dbReference>
<proteinExistence type="predicted"/>
<name>A0A0M9AAH7_9HYME</name>
<evidence type="ECO:0000256" key="4">
    <source>
        <dbReference type="ARBA" id="ARBA00022741"/>
    </source>
</evidence>
<dbReference type="InterPro" id="IPR051437">
    <property type="entry name" value="TTLL_monoglycylase"/>
</dbReference>
<dbReference type="InterPro" id="IPR004344">
    <property type="entry name" value="TTL/TTLL_fam"/>
</dbReference>
<feature type="compositionally biased region" description="Basic and acidic residues" evidence="7">
    <location>
        <begin position="978"/>
        <end position="996"/>
    </location>
</feature>
<dbReference type="Gene3D" id="3.30.470.20">
    <property type="entry name" value="ATP-grasp fold, B domain"/>
    <property type="match status" value="2"/>
</dbReference>
<protein>
    <submittedName>
        <fullName evidence="8">Tubulin glycylase 3A</fullName>
    </submittedName>
</protein>
<keyword evidence="6" id="KW-0206">Cytoskeleton</keyword>